<feature type="transmembrane region" description="Helical" evidence="16">
    <location>
        <begin position="717"/>
        <end position="734"/>
    </location>
</feature>
<dbReference type="PROSITE" id="PS00452">
    <property type="entry name" value="GUANYLATE_CYCLASE_1"/>
    <property type="match status" value="1"/>
</dbReference>
<dbReference type="AlphaFoldDB" id="A0A1B0DBW3"/>
<dbReference type="EMBL" id="AJVK01030321">
    <property type="status" value="NOT_ANNOTATED_CDS"/>
    <property type="molecule type" value="Genomic_DNA"/>
</dbReference>
<evidence type="ECO:0000256" key="1">
    <source>
        <dbReference type="ARBA" id="ARBA00001593"/>
    </source>
</evidence>
<feature type="region of interest" description="Disordered" evidence="15">
    <location>
        <begin position="1"/>
        <end position="42"/>
    </location>
</feature>
<dbReference type="PANTHER" id="PTHR45627:SF1">
    <property type="entry name" value="ADENYLATE CYCLASE TYPE 8"/>
    <property type="match status" value="1"/>
</dbReference>
<dbReference type="EC" id="4.6.1.1" evidence="4"/>
<evidence type="ECO:0000256" key="6">
    <source>
        <dbReference type="ARBA" id="ARBA00022723"/>
    </source>
</evidence>
<feature type="compositionally biased region" description="Polar residues" evidence="15">
    <location>
        <begin position="20"/>
        <end position="40"/>
    </location>
</feature>
<protein>
    <recommendedName>
        <fullName evidence="4">adenylate cyclase</fullName>
        <ecNumber evidence="4">4.6.1.1</ecNumber>
    </recommendedName>
</protein>
<dbReference type="Gene3D" id="3.30.70.1230">
    <property type="entry name" value="Nucleotide cyclase"/>
    <property type="match status" value="2"/>
</dbReference>
<keyword evidence="19" id="KW-1185">Reference proteome</keyword>
<evidence type="ECO:0000256" key="14">
    <source>
        <dbReference type="RuleBase" id="RU000405"/>
    </source>
</evidence>
<dbReference type="InterPro" id="IPR009398">
    <property type="entry name" value="Adcy_conserved_dom"/>
</dbReference>
<dbReference type="GO" id="GO:0035556">
    <property type="term" value="P:intracellular signal transduction"/>
    <property type="evidence" value="ECO:0007669"/>
    <property type="project" value="InterPro"/>
</dbReference>
<reference evidence="18" key="1">
    <citation type="submission" date="2022-08" db="UniProtKB">
        <authorList>
            <consortium name="EnsemblMetazoa"/>
        </authorList>
    </citation>
    <scope>IDENTIFICATION</scope>
    <source>
        <strain evidence="18">Israel</strain>
    </source>
</reference>
<comment type="subcellular location">
    <subcellularLocation>
        <location evidence="3">Membrane</location>
        <topology evidence="3">Multi-pass membrane protein</topology>
    </subcellularLocation>
</comment>
<evidence type="ECO:0000256" key="16">
    <source>
        <dbReference type="SAM" id="Phobius"/>
    </source>
</evidence>
<dbReference type="FunFam" id="3.30.70.1230:FF:000032">
    <property type="entry name" value="Adenylyl cyclase 78C"/>
    <property type="match status" value="1"/>
</dbReference>
<evidence type="ECO:0000256" key="12">
    <source>
        <dbReference type="ARBA" id="ARBA00023136"/>
    </source>
</evidence>
<dbReference type="GO" id="GO:0006171">
    <property type="term" value="P:cAMP biosynthetic process"/>
    <property type="evidence" value="ECO:0007669"/>
    <property type="project" value="UniProtKB-KW"/>
</dbReference>
<feature type="transmembrane region" description="Helical" evidence="16">
    <location>
        <begin position="740"/>
        <end position="765"/>
    </location>
</feature>
<feature type="transmembrane region" description="Helical" evidence="16">
    <location>
        <begin position="206"/>
        <end position="226"/>
    </location>
</feature>
<dbReference type="CDD" id="cd07302">
    <property type="entry name" value="CHD"/>
    <property type="match status" value="2"/>
</dbReference>
<dbReference type="InterPro" id="IPR018297">
    <property type="entry name" value="A/G_cyclase_CS"/>
</dbReference>
<evidence type="ECO:0000256" key="3">
    <source>
        <dbReference type="ARBA" id="ARBA00004141"/>
    </source>
</evidence>
<evidence type="ECO:0000256" key="5">
    <source>
        <dbReference type="ARBA" id="ARBA00022692"/>
    </source>
</evidence>
<evidence type="ECO:0000256" key="15">
    <source>
        <dbReference type="SAM" id="MobiDB-lite"/>
    </source>
</evidence>
<evidence type="ECO:0000256" key="13">
    <source>
        <dbReference type="ARBA" id="ARBA00023239"/>
    </source>
</evidence>
<comment type="catalytic activity">
    <reaction evidence="1">
        <text>ATP = 3',5'-cyclic AMP + diphosphate</text>
        <dbReference type="Rhea" id="RHEA:15389"/>
        <dbReference type="ChEBI" id="CHEBI:30616"/>
        <dbReference type="ChEBI" id="CHEBI:33019"/>
        <dbReference type="ChEBI" id="CHEBI:58165"/>
        <dbReference type="EC" id="4.6.1.1"/>
    </reaction>
</comment>
<evidence type="ECO:0000256" key="8">
    <source>
        <dbReference type="ARBA" id="ARBA00022840"/>
    </source>
</evidence>
<dbReference type="EMBL" id="AJVK01030320">
    <property type="status" value="NOT_ANNOTATED_CDS"/>
    <property type="molecule type" value="Genomic_DNA"/>
</dbReference>
<dbReference type="GO" id="GO:0007189">
    <property type="term" value="P:adenylate cyclase-activating G protein-coupled receptor signaling pathway"/>
    <property type="evidence" value="ECO:0007669"/>
    <property type="project" value="TreeGrafter"/>
</dbReference>
<dbReference type="PANTHER" id="PTHR45627">
    <property type="entry name" value="ADENYLATE CYCLASE TYPE 1"/>
    <property type="match status" value="1"/>
</dbReference>
<proteinExistence type="inferred from homology"/>
<evidence type="ECO:0000259" key="17">
    <source>
        <dbReference type="PROSITE" id="PS50125"/>
    </source>
</evidence>
<organism evidence="18 19">
    <name type="scientific">Phlebotomus papatasi</name>
    <name type="common">Sandfly</name>
    <dbReference type="NCBI Taxonomy" id="29031"/>
    <lineage>
        <taxon>Eukaryota</taxon>
        <taxon>Metazoa</taxon>
        <taxon>Ecdysozoa</taxon>
        <taxon>Arthropoda</taxon>
        <taxon>Hexapoda</taxon>
        <taxon>Insecta</taxon>
        <taxon>Pterygota</taxon>
        <taxon>Neoptera</taxon>
        <taxon>Endopterygota</taxon>
        <taxon>Diptera</taxon>
        <taxon>Nematocera</taxon>
        <taxon>Psychodoidea</taxon>
        <taxon>Psychodidae</taxon>
        <taxon>Phlebotomus</taxon>
        <taxon>Phlebotomus</taxon>
    </lineage>
</organism>
<feature type="domain" description="Guanylate cyclase" evidence="17">
    <location>
        <begin position="1060"/>
        <end position="1200"/>
    </location>
</feature>
<comment type="cofactor">
    <cofactor evidence="2">
        <name>Mg(2+)</name>
        <dbReference type="ChEBI" id="CHEBI:18420"/>
    </cofactor>
</comment>
<feature type="transmembrane region" description="Helical" evidence="16">
    <location>
        <begin position="786"/>
        <end position="806"/>
    </location>
</feature>
<dbReference type="Proteomes" id="UP000092462">
    <property type="component" value="Unassembled WGS sequence"/>
</dbReference>
<dbReference type="FunFam" id="3.30.70.1230:FF:000040">
    <property type="entry name" value="Ca(2+)/calmodulin-responsive adenylate cyclase"/>
    <property type="match status" value="1"/>
</dbReference>
<dbReference type="GO" id="GO:0046872">
    <property type="term" value="F:metal ion binding"/>
    <property type="evidence" value="ECO:0007669"/>
    <property type="project" value="UniProtKB-KW"/>
</dbReference>
<feature type="transmembrane region" description="Helical" evidence="16">
    <location>
        <begin position="174"/>
        <end position="194"/>
    </location>
</feature>
<dbReference type="Pfam" id="PF06327">
    <property type="entry name" value="Adcy_cons_dom"/>
    <property type="match status" value="1"/>
</dbReference>
<feature type="transmembrane region" description="Helical" evidence="16">
    <location>
        <begin position="914"/>
        <end position="934"/>
    </location>
</feature>
<dbReference type="SMART" id="SM00044">
    <property type="entry name" value="CYCc"/>
    <property type="match status" value="2"/>
</dbReference>
<feature type="transmembrane region" description="Helical" evidence="16">
    <location>
        <begin position="263"/>
        <end position="282"/>
    </location>
</feature>
<comment type="similarity">
    <text evidence="14">Belongs to the adenylyl cyclase class-4/guanylyl cyclase family.</text>
</comment>
<keyword evidence="6" id="KW-0479">Metal-binding</keyword>
<sequence>MDRLIATDGNNQDERGLSTGPATNSNSSLAHNGFINNGTTADMDDDLSDSGIGKADEISKTDISKIPRVPGDGAQAEDVPTDFCTAVKIQTSPYERDVIKPANGTELMERNPGQNASEIPSDEPPPFGNETYAAFKRGTVMKGILCPSFTNSFKARSLEHSYLTYSHRQRQKSLIIVNIVDLLLKLILAVVWITRRSPDIPVTAQAITWSICCIIANLGICLLGCWRCFANNYLHWAATCTWLLLNLQGFVGQGMGFAEREYLVWYVLFIIFVPYAMLPLPLKWCMIAGSVSAMCHLIVMTIEKFHKNVYLTDRGQRLAFIETHKAMEHKKESEKEYQRTQKLLDSILPMFVNNDIRKEMYKGADANVDAQFKKLFIYYMENVSILFADIKGFTELASRTSAQQLVRILNDLFARFDRIAEDNHCLRIKLLGDCYYCVSMFDSHSWKSRPDHAVCSVEAGLHMIRAIKDVRHNTHVDLNMRIGIHSGSVMCGVLGDKKWHFDVWSNDVIIANHMESGGIPGRVHISEATLNCLNDAYEVEPGDGGSRDNHLKMMNIKTYLIKRTEPLRPRKRLIHRGSEFQEPPQRFSEIKPNVQAQNSVASRPDSKSASKRSSRNTIHDDEPTTDWTPEIPFKNLDGRDGLNRTDSVMASDYVKQETRISLSATEEVDEFIDQNIQINTNKQMRQEFLYGWTLKFKDSAQEGKFCQLREDMFRSNMLCVFVVWIFIVFCQVIILPTCIILVICLSIATFLMTLAWILVMAEEFPRLPEILQRISASLVHHRNRRTIFICFIIVLMSAVSAVGLGLCPLTEYATEPDVLALQNTPTTQLQLNVLVTIHHNITINPPMETPVISTNLTPSHHLIPRDIRKSTSTGNSIYDSPVRDINGTIFDTNTTETSPISEEILDDPCAHPEYIVFTWVLCLIALATALKLYYLVKTLMAIGMVTCYAILILVVFSDVFTSKNVEYELLHLGMPLPAQMLIMLAVFFTMVCYHARLVEVTSRLDFIWKEQAEKELTNMKSNRVLNDLLIKNILPDHVASYYLSEERTDELYAQMHNLCGVMFASIPNFQDFYSEDIENGKACIRILNEIICDFDALLEEERFASIEKIKTVGATYMAASGLNPKHQLERGGTEEDSVSDLVEFALAMRQKLQEVNKDAFNTFQLRVGISSGPVVSGVIGARKPVYDIWGNTVNVASRMDSTGENWKIQVPDYTAQILQAKGYTCVVSGILY</sequence>
<evidence type="ECO:0000256" key="7">
    <source>
        <dbReference type="ARBA" id="ARBA00022741"/>
    </source>
</evidence>
<feature type="region of interest" description="Disordered" evidence="15">
    <location>
        <begin position="576"/>
        <end position="634"/>
    </location>
</feature>
<feature type="domain" description="Guanylate cyclase" evidence="17">
    <location>
        <begin position="384"/>
        <end position="515"/>
    </location>
</feature>
<dbReference type="GO" id="GO:0004016">
    <property type="term" value="F:adenylate cyclase activity"/>
    <property type="evidence" value="ECO:0007669"/>
    <property type="project" value="UniProtKB-EC"/>
</dbReference>
<dbReference type="EMBL" id="AJVK01030322">
    <property type="status" value="NOT_ANNOTATED_CDS"/>
    <property type="molecule type" value="Genomic_DNA"/>
</dbReference>
<dbReference type="InterPro" id="IPR029787">
    <property type="entry name" value="Nucleotide_cyclase"/>
</dbReference>
<keyword evidence="5 16" id="KW-0812">Transmembrane</keyword>
<evidence type="ECO:0000256" key="4">
    <source>
        <dbReference type="ARBA" id="ARBA00012201"/>
    </source>
</evidence>
<evidence type="ECO:0000313" key="18">
    <source>
        <dbReference type="EnsemblMetazoa" id="PPAI005302-PA"/>
    </source>
</evidence>
<evidence type="ECO:0000256" key="10">
    <source>
        <dbReference type="ARBA" id="ARBA00022989"/>
    </source>
</evidence>
<dbReference type="PROSITE" id="PS50125">
    <property type="entry name" value="GUANYLATE_CYCLASE_2"/>
    <property type="match status" value="2"/>
</dbReference>
<feature type="transmembrane region" description="Helical" evidence="16">
    <location>
        <begin position="976"/>
        <end position="995"/>
    </location>
</feature>
<evidence type="ECO:0000256" key="11">
    <source>
        <dbReference type="ARBA" id="ARBA00022998"/>
    </source>
</evidence>
<keyword evidence="12 16" id="KW-0472">Membrane</keyword>
<evidence type="ECO:0000313" key="19">
    <source>
        <dbReference type="Proteomes" id="UP000092462"/>
    </source>
</evidence>
<dbReference type="VEuPathDB" id="VectorBase:PPAI005302"/>
<feature type="transmembrane region" description="Helical" evidence="16">
    <location>
        <begin position="233"/>
        <end position="251"/>
    </location>
</feature>
<keyword evidence="10 16" id="KW-1133">Transmembrane helix</keyword>
<dbReference type="Pfam" id="PF00211">
    <property type="entry name" value="Guanylate_cyc"/>
    <property type="match status" value="2"/>
</dbReference>
<accession>A0A1B0DBW3</accession>
<evidence type="ECO:0000256" key="2">
    <source>
        <dbReference type="ARBA" id="ARBA00001946"/>
    </source>
</evidence>
<keyword evidence="7" id="KW-0547">Nucleotide-binding</keyword>
<dbReference type="VEuPathDB" id="VectorBase:PPAPM1_000325"/>
<dbReference type="InterPro" id="IPR001054">
    <property type="entry name" value="A/G_cyclase"/>
</dbReference>
<dbReference type="SUPFAM" id="SSF55073">
    <property type="entry name" value="Nucleotide cyclase"/>
    <property type="match status" value="2"/>
</dbReference>
<keyword evidence="11" id="KW-0115">cAMP biosynthesis</keyword>
<feature type="transmembrane region" description="Helical" evidence="16">
    <location>
        <begin position="939"/>
        <end position="956"/>
    </location>
</feature>
<dbReference type="GO" id="GO:0005886">
    <property type="term" value="C:plasma membrane"/>
    <property type="evidence" value="ECO:0007669"/>
    <property type="project" value="InterPro"/>
</dbReference>
<name>A0A1B0DBW3_PHLPP</name>
<evidence type="ECO:0000256" key="9">
    <source>
        <dbReference type="ARBA" id="ARBA00022842"/>
    </source>
</evidence>
<keyword evidence="8" id="KW-0067">ATP-binding</keyword>
<dbReference type="EnsemblMetazoa" id="PPAI005302-RA">
    <property type="protein sequence ID" value="PPAI005302-PA"/>
    <property type="gene ID" value="PPAI005302"/>
</dbReference>
<dbReference type="GO" id="GO:0005524">
    <property type="term" value="F:ATP binding"/>
    <property type="evidence" value="ECO:0007669"/>
    <property type="project" value="UniProtKB-KW"/>
</dbReference>
<keyword evidence="9" id="KW-0460">Magnesium</keyword>
<keyword evidence="13 14" id="KW-0456">Lyase</keyword>